<accession>A0AB37W102</accession>
<dbReference type="EMBL" id="PDXB01000079">
    <property type="protein sequence ID" value="RYN16201.1"/>
    <property type="molecule type" value="Genomic_DNA"/>
</dbReference>
<dbReference type="InterPro" id="IPR011009">
    <property type="entry name" value="Kinase-like_dom_sf"/>
</dbReference>
<dbReference type="AlphaFoldDB" id="A0AB37W102"/>
<organism evidence="2 3">
    <name type="scientific">Alternaria tenuissima</name>
    <dbReference type="NCBI Taxonomy" id="119927"/>
    <lineage>
        <taxon>Eukaryota</taxon>
        <taxon>Fungi</taxon>
        <taxon>Dikarya</taxon>
        <taxon>Ascomycota</taxon>
        <taxon>Pezizomycotina</taxon>
        <taxon>Dothideomycetes</taxon>
        <taxon>Pleosporomycetidae</taxon>
        <taxon>Pleosporales</taxon>
        <taxon>Pleosporineae</taxon>
        <taxon>Pleosporaceae</taxon>
        <taxon>Alternaria</taxon>
        <taxon>Alternaria sect. Alternaria</taxon>
        <taxon>Alternaria alternata complex</taxon>
    </lineage>
</organism>
<evidence type="ECO:0000256" key="1">
    <source>
        <dbReference type="SAM" id="MobiDB-lite"/>
    </source>
</evidence>
<dbReference type="SUPFAM" id="SSF56112">
    <property type="entry name" value="Protein kinase-like (PK-like)"/>
    <property type="match status" value="1"/>
</dbReference>
<reference evidence="2" key="1">
    <citation type="submission" date="2017-10" db="EMBL/GenBank/DDBJ databases">
        <authorList>
            <person name="Armitage A.D."/>
            <person name="Barbara D.J."/>
            <person name="Woodhall J.W."/>
            <person name="Sreenivasaprasad S."/>
            <person name="Lane C.R."/>
            <person name="Clarkson J.P."/>
            <person name="Harrison R.J."/>
        </authorList>
    </citation>
    <scope>NUCLEOTIDE SEQUENCE</scope>
    <source>
        <strain evidence="2">FERA 1164</strain>
    </source>
</reference>
<sequence>MDSRRLTVFPRTGNGLDNARFAGRNGDARPPQAPKRKVQSGNEPADPKLPKLAPTLRVKRKTFTPIDRDPEQHYRCIHSVDPEGERPYCLAQEIASDAAEHAYRVVMIRRTQDKPVVGLDKPNPNLLNIVSVFRFRDSLFTVFDRPGLPLSEIAVSHSPQLGLAEVKTISTEALSGIYALSAAGLHLPSIDIEDITVSASDGQVKVGECKSCLGRLPTAEGQRAFDRAPLHEAAADGKASAFGAMLEDLVSRVPSPLALQQSDDLQSFIRHADQAIYRELQKDAFLKDSLPAPSLVPFVLNAQIIVFAVEHVAEARITDLAMS</sequence>
<evidence type="ECO:0000313" key="3">
    <source>
        <dbReference type="Proteomes" id="UP000292340"/>
    </source>
</evidence>
<name>A0AB37W102_9PLEO</name>
<protein>
    <submittedName>
        <fullName evidence="2">Uncharacterized protein</fullName>
    </submittedName>
</protein>
<feature type="region of interest" description="Disordered" evidence="1">
    <location>
        <begin position="1"/>
        <end position="50"/>
    </location>
</feature>
<comment type="caution">
    <text evidence="2">The sequence shown here is derived from an EMBL/GenBank/DDBJ whole genome shotgun (WGS) entry which is preliminary data.</text>
</comment>
<proteinExistence type="predicted"/>
<evidence type="ECO:0000313" key="2">
    <source>
        <dbReference type="EMBL" id="RYN16201.1"/>
    </source>
</evidence>
<dbReference type="Proteomes" id="UP000292340">
    <property type="component" value="Unassembled WGS sequence"/>
</dbReference>
<reference evidence="2" key="2">
    <citation type="journal article" date="2019" name="bioRxiv">
        <title>Genomics, evolutionary history and diagnostics of the Alternaria alternata species group including apple and Asian pear pathotypes.</title>
        <authorList>
            <person name="Armitage A.D."/>
            <person name="Cockerton H.M."/>
            <person name="Sreenivasaprasad S."/>
            <person name="Woodhall J.W."/>
            <person name="Lane C.R."/>
            <person name="Harrison R.J."/>
            <person name="Clarkson J.P."/>
        </authorList>
    </citation>
    <scope>NUCLEOTIDE SEQUENCE</scope>
    <source>
        <strain evidence="2">FERA 1164</strain>
    </source>
</reference>
<gene>
    <name evidence="2" type="ORF">AA0115_g12480</name>
</gene>